<feature type="compositionally biased region" description="Basic and acidic residues" evidence="1">
    <location>
        <begin position="409"/>
        <end position="418"/>
    </location>
</feature>
<feature type="region of interest" description="Disordered" evidence="1">
    <location>
        <begin position="399"/>
        <end position="418"/>
    </location>
</feature>
<dbReference type="SUPFAM" id="SSF52540">
    <property type="entry name" value="P-loop containing nucleoside triphosphate hydrolases"/>
    <property type="match status" value="1"/>
</dbReference>
<accession>A0A963Z1I2</accession>
<dbReference type="Proteomes" id="UP000721844">
    <property type="component" value="Unassembled WGS sequence"/>
</dbReference>
<evidence type="ECO:0000313" key="3">
    <source>
        <dbReference type="Proteomes" id="UP000721844"/>
    </source>
</evidence>
<comment type="caution">
    <text evidence="2">The sequence shown here is derived from an EMBL/GenBank/DDBJ whole genome shotgun (WGS) entry which is preliminary data.</text>
</comment>
<protein>
    <submittedName>
        <fullName evidence="2">AAA family ATPase</fullName>
    </submittedName>
</protein>
<dbReference type="AlphaFoldDB" id="A0A963Z1I2"/>
<dbReference type="Pfam" id="PF13481">
    <property type="entry name" value="AAA_25"/>
    <property type="match status" value="1"/>
</dbReference>
<proteinExistence type="predicted"/>
<name>A0A963Z1I2_9PROT</name>
<evidence type="ECO:0000313" key="2">
    <source>
        <dbReference type="EMBL" id="MCB8880103.1"/>
    </source>
</evidence>
<sequence>MAADYDPIWGPGGAPPAGGRPRLSVVTDDVEQPAFVLQAARLPDPKTIPPRRWLYGTHLLKGFVSVLVAPGGTGKSSYAMAVGLCLATGNSFLGEHIFERVNVACLNLEDPIDELDRRLAALMIRHQIDETDVENRFFMHSGESRTVILAALDDDGYTVVHPDEAVLIAELKAHRIGLIIVDPFAESHTLEENSNPQMVRAAAAWRRVARAADCAVLLVHHVRKGAVADIDSARGAKALTDSARVGMLMSSMSPEDAETFGIKEDQRGRYVRLDDAKANLAPKAGKAKWFELDRVELGNSTCDYPKGDFVAAIVSWQPPSLWARHTGADLNAALDRIEQGPKPDMFYAPTKRGAAASRWVGQVLIDVLDVEDGQAKQMVAKWLESGLLKVETFRNPDTRKSADGVIVDNSKRPSNDEM</sequence>
<feature type="region of interest" description="Disordered" evidence="1">
    <location>
        <begin position="1"/>
        <end position="21"/>
    </location>
</feature>
<evidence type="ECO:0000256" key="1">
    <source>
        <dbReference type="SAM" id="MobiDB-lite"/>
    </source>
</evidence>
<dbReference type="RefSeq" id="WP_227306709.1">
    <property type="nucleotide sequence ID" value="NZ_JAESVA010000002.1"/>
</dbReference>
<reference evidence="2 3" key="1">
    <citation type="journal article" date="2021" name="Microorganisms">
        <title>Acidisoma silvae sp. nov. and Acidisomacellulosilytica sp. nov., Two Acidophilic Bacteria Isolated from Decaying Wood, Hydrolyzing Cellulose and Producing Poly-3-hydroxybutyrate.</title>
        <authorList>
            <person name="Mieszkin S."/>
            <person name="Pouder E."/>
            <person name="Uroz S."/>
            <person name="Simon-Colin C."/>
            <person name="Alain K."/>
        </authorList>
    </citation>
    <scope>NUCLEOTIDE SEQUENCE [LARGE SCALE GENOMIC DNA]</scope>
    <source>
        <strain evidence="2 3">HW T5.17</strain>
    </source>
</reference>
<dbReference type="EMBL" id="JAESVA010000002">
    <property type="protein sequence ID" value="MCB8880103.1"/>
    <property type="molecule type" value="Genomic_DNA"/>
</dbReference>
<organism evidence="2 3">
    <name type="scientific">Acidisoma cellulosilyticum</name>
    <dbReference type="NCBI Taxonomy" id="2802395"/>
    <lineage>
        <taxon>Bacteria</taxon>
        <taxon>Pseudomonadati</taxon>
        <taxon>Pseudomonadota</taxon>
        <taxon>Alphaproteobacteria</taxon>
        <taxon>Acetobacterales</taxon>
        <taxon>Acidocellaceae</taxon>
        <taxon>Acidisoma</taxon>
    </lineage>
</organism>
<gene>
    <name evidence="2" type="ORF">ACELLULO517_07640</name>
</gene>
<keyword evidence="3" id="KW-1185">Reference proteome</keyword>
<dbReference type="InterPro" id="IPR027417">
    <property type="entry name" value="P-loop_NTPase"/>
</dbReference>
<dbReference type="Gene3D" id="3.40.50.300">
    <property type="entry name" value="P-loop containing nucleotide triphosphate hydrolases"/>
    <property type="match status" value="1"/>
</dbReference>